<dbReference type="Proteomes" id="UP000824219">
    <property type="component" value="Linkage Group LG29"/>
</dbReference>
<name>A0A9D3SBR3_9TELE</name>
<dbReference type="AlphaFoldDB" id="A0A9D3SBR3"/>
<sequence length="98" mass="11540">MTTNNLLFDRQCNNLYNFFCHTQYKEIYQVVKLQIQGDKSVFDPVVQSAVLQQVLQKLKEHGITREIKVTWRVHPDGYVFQKKHISSLYLKTFSCGSQ</sequence>
<comment type="caution">
    <text evidence="1">The sequence shown here is derived from an EMBL/GenBank/DDBJ whole genome shotgun (WGS) entry which is preliminary data.</text>
</comment>
<dbReference type="EMBL" id="JAHKSW010000029">
    <property type="protein sequence ID" value="KAG7314163.1"/>
    <property type="molecule type" value="Genomic_DNA"/>
</dbReference>
<reference evidence="1 2" key="1">
    <citation type="submission" date="2021-06" db="EMBL/GenBank/DDBJ databases">
        <title>Chromosome-level genome assembly of the red-tail catfish (Hemibagrus wyckioides).</title>
        <authorList>
            <person name="Shao F."/>
        </authorList>
    </citation>
    <scope>NUCLEOTIDE SEQUENCE [LARGE SCALE GENOMIC DNA]</scope>
    <source>
        <strain evidence="1">EC202008001</strain>
        <tissue evidence="1">Blood</tissue>
    </source>
</reference>
<accession>A0A9D3SBR3</accession>
<dbReference type="OrthoDB" id="6369810at2759"/>
<organism evidence="1 2">
    <name type="scientific">Hemibagrus wyckioides</name>
    <dbReference type="NCBI Taxonomy" id="337641"/>
    <lineage>
        <taxon>Eukaryota</taxon>
        <taxon>Metazoa</taxon>
        <taxon>Chordata</taxon>
        <taxon>Craniata</taxon>
        <taxon>Vertebrata</taxon>
        <taxon>Euteleostomi</taxon>
        <taxon>Actinopterygii</taxon>
        <taxon>Neopterygii</taxon>
        <taxon>Teleostei</taxon>
        <taxon>Ostariophysi</taxon>
        <taxon>Siluriformes</taxon>
        <taxon>Bagridae</taxon>
        <taxon>Hemibagrus</taxon>
    </lineage>
</organism>
<protein>
    <submittedName>
        <fullName evidence="1">Uncharacterized protein</fullName>
    </submittedName>
</protein>
<proteinExistence type="predicted"/>
<evidence type="ECO:0000313" key="2">
    <source>
        <dbReference type="Proteomes" id="UP000824219"/>
    </source>
</evidence>
<keyword evidence="2" id="KW-1185">Reference proteome</keyword>
<evidence type="ECO:0000313" key="1">
    <source>
        <dbReference type="EMBL" id="KAG7314163.1"/>
    </source>
</evidence>
<gene>
    <name evidence="1" type="ORF">KOW79_022659</name>
</gene>